<evidence type="ECO:0000313" key="4">
    <source>
        <dbReference type="Proteomes" id="UP000241890"/>
    </source>
</evidence>
<evidence type="ECO:0000256" key="1">
    <source>
        <dbReference type="SAM" id="Phobius"/>
    </source>
</evidence>
<dbReference type="EMBL" id="BEYU01000183">
    <property type="protein sequence ID" value="GBG34185.1"/>
    <property type="molecule type" value="Genomic_DNA"/>
</dbReference>
<comment type="caution">
    <text evidence="3">The sequence shown here is derived from an EMBL/GenBank/DDBJ whole genome shotgun (WGS) entry which is preliminary data.</text>
</comment>
<sequence length="743" mass="79925">MTMALRTIATLAVATVAMLGTAVHGQENFTEEAIYALDLCDCVSCCDITPIDLRTSSFFTYTELGPEEETDIQGSSFDLVLAQSIPSKLTHYYVYPLGASANMSCEESMVVLSDLNDWRIAIGMETSADGTTCVVNWNGIFSTTSEYTSKLPLVIYFMLKDLGDVVGEDIRILVQRDDSNKIITIDELEASPFEVTSFSTMASSEANEFLTVVNLTRSAFAGSACTYPPFITVTLGESCIRTVAGTSYGVDQHTYVLETTQDDLDRCASSVTTQGSEVVYNMEASIDMTVPSGCEAQGSAIPDDQRTTSYVVRTTNTVSGEDSSSSNSDGAAVSQLQMSTNSYTTIPCNGRVSPMGQVEIVVRYDSPEVVPDNMRDLHEDDARLDGTVLVRDANMSSCTNTLGTIGGAYTCLETYRTQECLPMTNSVEERGGENITVCTFDRLGYLNMEATYTFSDNSTDTASLDDVVLVAQEFAGSMCPVPAEQEDVTTSFPTSLSVSGASLDDEVTVAISFDNLDNDARVTLKIQSVTVSMAEGSYSHTFAVEDKLALMPIPTTAYYTDAHFCRYEPVDGECRPFYEEGTVRWNDYCEANIGTFGVANRGYSACERIPARASDVFAFTPSNWVFGEFDGVSTTLQISIVATIDDCTTEEVARRRLVESDASSSLQTVGASTSFVIQGTAAATSSAGGLDTKGIVGVTVGILCAVIGGVILMWVRRSVTKKPAVAARTTESNKLPEDPSNAV</sequence>
<name>A0A2R5GUF1_9STRA</name>
<reference evidence="3 4" key="1">
    <citation type="submission" date="2017-12" db="EMBL/GenBank/DDBJ databases">
        <title>Sequencing, de novo assembly and annotation of complete genome of a new Thraustochytrid species, strain FCC1311.</title>
        <authorList>
            <person name="Sedici K."/>
            <person name="Godart F."/>
            <person name="Aiese Cigliano R."/>
            <person name="Sanseverino W."/>
            <person name="Barakat M."/>
            <person name="Ortet P."/>
            <person name="Marechal E."/>
            <person name="Cagnac O."/>
            <person name="Amato A."/>
        </authorList>
    </citation>
    <scope>NUCLEOTIDE SEQUENCE [LARGE SCALE GENOMIC DNA]</scope>
</reference>
<feature type="signal peptide" evidence="2">
    <location>
        <begin position="1"/>
        <end position="25"/>
    </location>
</feature>
<proteinExistence type="predicted"/>
<dbReference type="InParanoid" id="A0A2R5GUF1"/>
<accession>A0A2R5GUF1</accession>
<evidence type="ECO:0000256" key="2">
    <source>
        <dbReference type="SAM" id="SignalP"/>
    </source>
</evidence>
<keyword evidence="1" id="KW-0472">Membrane</keyword>
<keyword evidence="1" id="KW-0812">Transmembrane</keyword>
<feature type="chain" id="PRO_5015340804" evidence="2">
    <location>
        <begin position="26"/>
        <end position="743"/>
    </location>
</feature>
<keyword evidence="2" id="KW-0732">Signal</keyword>
<organism evidence="3 4">
    <name type="scientific">Hondaea fermentalgiana</name>
    <dbReference type="NCBI Taxonomy" id="2315210"/>
    <lineage>
        <taxon>Eukaryota</taxon>
        <taxon>Sar</taxon>
        <taxon>Stramenopiles</taxon>
        <taxon>Bigyra</taxon>
        <taxon>Labyrinthulomycetes</taxon>
        <taxon>Thraustochytrida</taxon>
        <taxon>Thraustochytriidae</taxon>
        <taxon>Hondaea</taxon>
    </lineage>
</organism>
<dbReference type="Proteomes" id="UP000241890">
    <property type="component" value="Unassembled WGS sequence"/>
</dbReference>
<keyword evidence="4" id="KW-1185">Reference proteome</keyword>
<gene>
    <name evidence="3" type="ORF">FCC1311_104092</name>
</gene>
<keyword evidence="1" id="KW-1133">Transmembrane helix</keyword>
<feature type="transmembrane region" description="Helical" evidence="1">
    <location>
        <begin position="694"/>
        <end position="715"/>
    </location>
</feature>
<evidence type="ECO:0000313" key="3">
    <source>
        <dbReference type="EMBL" id="GBG34185.1"/>
    </source>
</evidence>
<protein>
    <submittedName>
        <fullName evidence="3">Uncharacterized protein</fullName>
    </submittedName>
</protein>
<dbReference type="AlphaFoldDB" id="A0A2R5GUF1"/>